<feature type="compositionally biased region" description="Basic and acidic residues" evidence="1">
    <location>
        <begin position="518"/>
        <end position="532"/>
    </location>
</feature>
<reference evidence="2 3" key="1">
    <citation type="journal article" date="2017" name="Int. J. Syst. Evol. Microbiol.">
        <title>Achromobacter aloeverae sp. nov., isolated from the root of Aloe vera (L.) Burm.f.</title>
        <authorList>
            <person name="Kuncharoen N."/>
            <person name="Muramatsu Y."/>
            <person name="Shibata C."/>
            <person name="Kamakura Y."/>
            <person name="Nakagawa Y."/>
            <person name="Tanasupawat S."/>
        </authorList>
    </citation>
    <scope>NUCLEOTIDE SEQUENCE [LARGE SCALE GENOMIC DNA]</scope>
    <source>
        <strain evidence="2 3">AVA-1</strain>
    </source>
</reference>
<evidence type="ECO:0000313" key="2">
    <source>
        <dbReference type="EMBL" id="RXN90401.1"/>
    </source>
</evidence>
<accession>A0A4Q1HK61</accession>
<feature type="region of interest" description="Disordered" evidence="1">
    <location>
        <begin position="507"/>
        <end position="544"/>
    </location>
</feature>
<protein>
    <submittedName>
        <fullName evidence="2">Uncharacterized protein</fullName>
    </submittedName>
</protein>
<sequence length="544" mass="58553">MVMQLRFRMGLVSADQRRAYNRARLARNECKLQRDASRIIKVTKQALEGRASGKGMVRAVAPAIGKFGRRVEKLQRFADSSVADGMAGVVVEKYGRTGISVEPIVYQAIFDSLRGHDEATRNRVVDYMAGASGNAADQVKARFRANNLVAFSAGAGNLDRQAISQAVVDAFAGVREAEALRQALTGGYLDVKKLVLVGEHISADICDAARLSDKLALAEAPGPKGPDADIVGTPASRTATVRAIERVVDRLPARRRSQLVRDVEAHEDDVAALMRARNLQGALHAAMAVESIHGALSARRSDALAALDRYTARQLDADCKRLEATFGKKMPFITRSFGRGFGGSKANVERAWTKDVGKVARGCLAACGYYHDETRAGRVDDLGRRETGRQDYYLVLAKHVAVSYQAAVNRRVRLADRFDIQQQVYEQLLAADAALAPDKTQPPVGAAGGRERGSTVASAAPLALPATAVPHIYDRVAPTIADVVHDEALYDVPSGIRIDENTASNSVRNEIVRNGSDSGHDSGLDGDDEHHAPAILGAGYGKDR</sequence>
<organism evidence="2 3">
    <name type="scientific">Achromobacter aloeverae</name>
    <dbReference type="NCBI Taxonomy" id="1750518"/>
    <lineage>
        <taxon>Bacteria</taxon>
        <taxon>Pseudomonadati</taxon>
        <taxon>Pseudomonadota</taxon>
        <taxon>Betaproteobacteria</taxon>
        <taxon>Burkholderiales</taxon>
        <taxon>Alcaligenaceae</taxon>
        <taxon>Achromobacter</taxon>
    </lineage>
</organism>
<dbReference type="Proteomes" id="UP000290849">
    <property type="component" value="Unassembled WGS sequence"/>
</dbReference>
<dbReference type="AlphaFoldDB" id="A0A4Q1HK61"/>
<gene>
    <name evidence="2" type="ORF">C7R54_12915</name>
</gene>
<keyword evidence="3" id="KW-1185">Reference proteome</keyword>
<comment type="caution">
    <text evidence="2">The sequence shown here is derived from an EMBL/GenBank/DDBJ whole genome shotgun (WGS) entry which is preliminary data.</text>
</comment>
<evidence type="ECO:0000313" key="3">
    <source>
        <dbReference type="Proteomes" id="UP000290849"/>
    </source>
</evidence>
<evidence type="ECO:0000256" key="1">
    <source>
        <dbReference type="SAM" id="MobiDB-lite"/>
    </source>
</evidence>
<name>A0A4Q1HK61_9BURK</name>
<proteinExistence type="predicted"/>
<dbReference type="EMBL" id="PYAL01000003">
    <property type="protein sequence ID" value="RXN90401.1"/>
    <property type="molecule type" value="Genomic_DNA"/>
</dbReference>